<proteinExistence type="inferred from homology"/>
<reference evidence="4" key="1">
    <citation type="submission" date="2022-08" db="UniProtKB">
        <authorList>
            <consortium name="EnsemblMetazoa"/>
        </authorList>
    </citation>
    <scope>IDENTIFICATION</scope>
    <source>
        <strain evidence="4">EBRO</strain>
    </source>
</reference>
<sequence length="465" mass="53042">LSNVRERVILLTRADIGGAIPCKSISKYWSNRKQMADIASAPTEMEVSTSNGEPRSNAEAKKLLREEKQREAKIAEQLAKALAGMSLEDKYATVYKRLLESEKENRRLVALHKQYDRTLEASKREKENLILECDKMVMTKTKLEALCRELQRQNKTIKDDSLAQIQQEEEKRKQTQEKFQQSLNEIQLVMNENNDKNMKLKEDNMEMAKKFKTILEQYELRDQQMDKMNKQMELVTQLNEAKLAKMKMEANSEKELLLGEKLLLATELQKVKKQLAELQTVESHLRGQVGMYSDKYGEFQDSLKKSRSIYEGYQEDMKKMSKKMKTLDKETMAWKSRWETSNATVEKLLDEQIEREKLLTKTTRQLSQLQKLCRTLQAERATYLAALKDANLPVPDEAHVGDEKPKDDAVPGKEVNQPAETGSGETQVNGHSAEASPQKPSVSPNPSAPAAEQTASVNSVPEVAS</sequence>
<feature type="compositionally biased region" description="Low complexity" evidence="3">
    <location>
        <begin position="440"/>
        <end position="451"/>
    </location>
</feature>
<dbReference type="AlphaFoldDB" id="A0A182ITZ7"/>
<keyword evidence="2" id="KW-0175">Coiled coil</keyword>
<dbReference type="PANTHER" id="PTHR16127:SF13">
    <property type="entry name" value="GH01188P"/>
    <property type="match status" value="1"/>
</dbReference>
<feature type="coiled-coil region" evidence="2">
    <location>
        <begin position="112"/>
        <end position="203"/>
    </location>
</feature>
<evidence type="ECO:0000256" key="2">
    <source>
        <dbReference type="SAM" id="Coils"/>
    </source>
</evidence>
<evidence type="ECO:0000256" key="3">
    <source>
        <dbReference type="SAM" id="MobiDB-lite"/>
    </source>
</evidence>
<organism evidence="4">
    <name type="scientific">Anopheles atroparvus</name>
    <name type="common">European mosquito</name>
    <dbReference type="NCBI Taxonomy" id="41427"/>
    <lineage>
        <taxon>Eukaryota</taxon>
        <taxon>Metazoa</taxon>
        <taxon>Ecdysozoa</taxon>
        <taxon>Arthropoda</taxon>
        <taxon>Hexapoda</taxon>
        <taxon>Insecta</taxon>
        <taxon>Pterygota</taxon>
        <taxon>Neoptera</taxon>
        <taxon>Endopterygota</taxon>
        <taxon>Diptera</taxon>
        <taxon>Nematocera</taxon>
        <taxon>Culicoidea</taxon>
        <taxon>Culicidae</taxon>
        <taxon>Anophelinae</taxon>
        <taxon>Anopheles</taxon>
    </lineage>
</organism>
<dbReference type="VEuPathDB" id="VectorBase:AATE005455"/>
<name>A0A182ITZ7_ANOAO</name>
<dbReference type="PANTHER" id="PTHR16127">
    <property type="entry name" value="TAXILIN"/>
    <property type="match status" value="1"/>
</dbReference>
<protein>
    <recommendedName>
        <fullName evidence="5">Alpha-taxilin</fullName>
    </recommendedName>
</protein>
<dbReference type="Pfam" id="PF09728">
    <property type="entry name" value="Taxilin"/>
    <property type="match status" value="1"/>
</dbReference>
<evidence type="ECO:0008006" key="5">
    <source>
        <dbReference type="Google" id="ProtNLM"/>
    </source>
</evidence>
<evidence type="ECO:0000256" key="1">
    <source>
        <dbReference type="ARBA" id="ARBA00009550"/>
    </source>
</evidence>
<evidence type="ECO:0000313" key="4">
    <source>
        <dbReference type="EnsemblMetazoa" id="AATE005455-PA.1"/>
    </source>
</evidence>
<dbReference type="STRING" id="41427.A0A182ITZ7"/>
<accession>A0A182ITZ7</accession>
<feature type="compositionally biased region" description="Polar residues" evidence="3">
    <location>
        <begin position="418"/>
        <end position="430"/>
    </location>
</feature>
<dbReference type="InterPro" id="IPR026183">
    <property type="entry name" value="Taxilin_fam"/>
</dbReference>
<feature type="compositionally biased region" description="Basic and acidic residues" evidence="3">
    <location>
        <begin position="396"/>
        <end position="411"/>
    </location>
</feature>
<dbReference type="EnsemblMetazoa" id="AATE005455-RA">
    <property type="protein sequence ID" value="AATE005455-PA.1"/>
    <property type="gene ID" value="AATE005455"/>
</dbReference>
<feature type="region of interest" description="Disordered" evidence="3">
    <location>
        <begin position="394"/>
        <end position="465"/>
    </location>
</feature>
<dbReference type="GO" id="GO:0019905">
    <property type="term" value="F:syntaxin binding"/>
    <property type="evidence" value="ECO:0007669"/>
    <property type="project" value="InterPro"/>
</dbReference>
<comment type="similarity">
    <text evidence="1">Belongs to the taxilin family.</text>
</comment>